<sequence>MDNSQRAIKADSPPSQPELPPNRELARARHDGHHGKTRRIASGLYLEETGGAKPYIEHVAGVRGRPGDLPNPLHARTFLFPGSEHKYPAGLNSKYHPGTAPRGGKERKGEGRGYDVLSGCSTRTLLRHSASPTQITISIPSQAWPPFSKPRAGAPAFPRVKSAPKACVVGVSNLERLSALPRPPPGSAHRKKGSGGPEDDVLTPSVDPLARAHAAAHAGEAIIPHS</sequence>
<accession>A0AAI9Y2X4</accession>
<organism evidence="2 3">
    <name type="scientific">Colletotrichum cuscutae</name>
    <dbReference type="NCBI Taxonomy" id="1209917"/>
    <lineage>
        <taxon>Eukaryota</taxon>
        <taxon>Fungi</taxon>
        <taxon>Dikarya</taxon>
        <taxon>Ascomycota</taxon>
        <taxon>Pezizomycotina</taxon>
        <taxon>Sordariomycetes</taxon>
        <taxon>Hypocreomycetidae</taxon>
        <taxon>Glomerellales</taxon>
        <taxon>Glomerellaceae</taxon>
        <taxon>Colletotrichum</taxon>
        <taxon>Colletotrichum acutatum species complex</taxon>
    </lineage>
</organism>
<evidence type="ECO:0000256" key="1">
    <source>
        <dbReference type="SAM" id="MobiDB-lite"/>
    </source>
</evidence>
<feature type="compositionally biased region" description="Basic residues" evidence="1">
    <location>
        <begin position="30"/>
        <end position="39"/>
    </location>
</feature>
<feature type="region of interest" description="Disordered" evidence="1">
    <location>
        <begin position="1"/>
        <end position="39"/>
    </location>
</feature>
<feature type="region of interest" description="Disordered" evidence="1">
    <location>
        <begin position="90"/>
        <end position="113"/>
    </location>
</feature>
<proteinExistence type="predicted"/>
<feature type="region of interest" description="Disordered" evidence="1">
    <location>
        <begin position="177"/>
        <end position="210"/>
    </location>
</feature>
<evidence type="ECO:0000313" key="2">
    <source>
        <dbReference type="EMBL" id="KAK1479927.1"/>
    </source>
</evidence>
<evidence type="ECO:0000313" key="3">
    <source>
        <dbReference type="Proteomes" id="UP001239213"/>
    </source>
</evidence>
<dbReference type="AlphaFoldDB" id="A0AAI9Y2X4"/>
<reference evidence="2" key="1">
    <citation type="submission" date="2016-11" db="EMBL/GenBank/DDBJ databases">
        <title>The genome sequence of Colletotrichum cuscutae.</title>
        <authorList>
            <person name="Baroncelli R."/>
        </authorList>
    </citation>
    <scope>NUCLEOTIDE SEQUENCE</scope>
    <source>
        <strain evidence="2">IMI 304802</strain>
    </source>
</reference>
<dbReference type="Proteomes" id="UP001239213">
    <property type="component" value="Unassembled WGS sequence"/>
</dbReference>
<dbReference type="EMBL" id="MPDP01000112">
    <property type="protein sequence ID" value="KAK1479927.1"/>
    <property type="molecule type" value="Genomic_DNA"/>
</dbReference>
<feature type="compositionally biased region" description="Basic and acidic residues" evidence="1">
    <location>
        <begin position="103"/>
        <end position="113"/>
    </location>
</feature>
<gene>
    <name evidence="2" type="ORF">CCUS01_00481</name>
</gene>
<comment type="caution">
    <text evidence="2">The sequence shown here is derived from an EMBL/GenBank/DDBJ whole genome shotgun (WGS) entry which is preliminary data.</text>
</comment>
<name>A0AAI9Y2X4_9PEZI</name>
<keyword evidence="3" id="KW-1185">Reference proteome</keyword>
<protein>
    <submittedName>
        <fullName evidence="2">Uncharacterized protein</fullName>
    </submittedName>
</protein>